<feature type="compositionally biased region" description="Basic and acidic residues" evidence="1">
    <location>
        <begin position="298"/>
        <end position="313"/>
    </location>
</feature>
<evidence type="ECO:0000313" key="3">
    <source>
        <dbReference type="Proteomes" id="UP000053411"/>
    </source>
</evidence>
<dbReference type="AlphaFoldDB" id="A0A0D2JZN0"/>
<feature type="region of interest" description="Disordered" evidence="1">
    <location>
        <begin position="66"/>
        <end position="86"/>
    </location>
</feature>
<feature type="compositionally biased region" description="Low complexity" evidence="1">
    <location>
        <begin position="166"/>
        <end position="187"/>
    </location>
</feature>
<gene>
    <name evidence="2" type="ORF">Z520_08319</name>
</gene>
<reference evidence="2 3" key="1">
    <citation type="submission" date="2015-01" db="EMBL/GenBank/DDBJ databases">
        <title>The Genome Sequence of Fonsecaea multimorphosa CBS 102226.</title>
        <authorList>
            <consortium name="The Broad Institute Genomics Platform"/>
            <person name="Cuomo C."/>
            <person name="de Hoog S."/>
            <person name="Gorbushina A."/>
            <person name="Stielow B."/>
            <person name="Teixiera M."/>
            <person name="Abouelleil A."/>
            <person name="Chapman S.B."/>
            <person name="Priest M."/>
            <person name="Young S.K."/>
            <person name="Wortman J."/>
            <person name="Nusbaum C."/>
            <person name="Birren B."/>
        </authorList>
    </citation>
    <scope>NUCLEOTIDE SEQUENCE [LARGE SCALE GENOMIC DNA]</scope>
    <source>
        <strain evidence="2 3">CBS 102226</strain>
    </source>
</reference>
<sequence>MDKNHFPFSSRNQSLFPLSAKPFTHAKTEAFVKANTMASYNGKTLPQSFTPSIDMSGVKFFGPLDEVDNKNHPGAPSAVDKSRRATKERIEEARQKTALRKAREDRFAQVEAENKEFFACKKQEEDDRQARLQALKAARKALGRAALPAIRAPRKRKRNASDDDSVAAAGRRLSSSGSSNASSTLVNNDNNGNGMFVDVDATGGTRIFHGKARYHPMVIDSDDEEALLRSSKRRRSSNDSSSEEPLGEKAIEGYKSNSTVSRNDSQRAKRKLDDRDDNDADPPNDEQLIQKRRKYQHVRRESDKENMPTKRTS</sequence>
<dbReference type="Proteomes" id="UP000053411">
    <property type="component" value="Unassembled WGS sequence"/>
</dbReference>
<feature type="compositionally biased region" description="Acidic residues" evidence="1">
    <location>
        <begin position="275"/>
        <end position="284"/>
    </location>
</feature>
<feature type="region of interest" description="Disordered" evidence="1">
    <location>
        <begin position="147"/>
        <end position="193"/>
    </location>
</feature>
<dbReference type="GeneID" id="27714065"/>
<keyword evidence="3" id="KW-1185">Reference proteome</keyword>
<dbReference type="EMBL" id="KN848079">
    <property type="protein sequence ID" value="KIX96064.1"/>
    <property type="molecule type" value="Genomic_DNA"/>
</dbReference>
<name>A0A0D2JZN0_9EURO</name>
<evidence type="ECO:0000313" key="2">
    <source>
        <dbReference type="EMBL" id="KIX96064.1"/>
    </source>
</evidence>
<protein>
    <submittedName>
        <fullName evidence="2">Uncharacterized protein</fullName>
    </submittedName>
</protein>
<dbReference type="RefSeq" id="XP_016630187.1">
    <property type="nucleotide sequence ID" value="XM_016778816.1"/>
</dbReference>
<evidence type="ECO:0000256" key="1">
    <source>
        <dbReference type="SAM" id="MobiDB-lite"/>
    </source>
</evidence>
<accession>A0A0D2JZN0</accession>
<proteinExistence type="predicted"/>
<feature type="region of interest" description="Disordered" evidence="1">
    <location>
        <begin position="226"/>
        <end position="313"/>
    </location>
</feature>
<dbReference type="VEuPathDB" id="FungiDB:Z520_08319"/>
<dbReference type="OrthoDB" id="10506425at2759"/>
<organism evidence="2 3">
    <name type="scientific">Fonsecaea multimorphosa CBS 102226</name>
    <dbReference type="NCBI Taxonomy" id="1442371"/>
    <lineage>
        <taxon>Eukaryota</taxon>
        <taxon>Fungi</taxon>
        <taxon>Dikarya</taxon>
        <taxon>Ascomycota</taxon>
        <taxon>Pezizomycotina</taxon>
        <taxon>Eurotiomycetes</taxon>
        <taxon>Chaetothyriomycetidae</taxon>
        <taxon>Chaetothyriales</taxon>
        <taxon>Herpotrichiellaceae</taxon>
        <taxon>Fonsecaea</taxon>
    </lineage>
</organism>
<feature type="compositionally biased region" description="Basic and acidic residues" evidence="1">
    <location>
        <begin position="264"/>
        <end position="274"/>
    </location>
</feature>